<dbReference type="EMBL" id="MU157869">
    <property type="protein sequence ID" value="KAF9526642.1"/>
    <property type="molecule type" value="Genomic_DNA"/>
</dbReference>
<comment type="caution">
    <text evidence="2">The sequence shown here is derived from an EMBL/GenBank/DDBJ whole genome shotgun (WGS) entry which is preliminary data.</text>
</comment>
<protein>
    <submittedName>
        <fullName evidence="2">Uncharacterized protein</fullName>
    </submittedName>
</protein>
<dbReference type="AlphaFoldDB" id="A0A9P6ECN3"/>
<dbReference type="Proteomes" id="UP000807306">
    <property type="component" value="Unassembled WGS sequence"/>
</dbReference>
<name>A0A9P6ECN3_9AGAR</name>
<evidence type="ECO:0000256" key="1">
    <source>
        <dbReference type="SAM" id="MobiDB-lite"/>
    </source>
</evidence>
<proteinExistence type="predicted"/>
<organism evidence="2 3">
    <name type="scientific">Crepidotus variabilis</name>
    <dbReference type="NCBI Taxonomy" id="179855"/>
    <lineage>
        <taxon>Eukaryota</taxon>
        <taxon>Fungi</taxon>
        <taxon>Dikarya</taxon>
        <taxon>Basidiomycota</taxon>
        <taxon>Agaricomycotina</taxon>
        <taxon>Agaricomycetes</taxon>
        <taxon>Agaricomycetidae</taxon>
        <taxon>Agaricales</taxon>
        <taxon>Agaricineae</taxon>
        <taxon>Crepidotaceae</taxon>
        <taxon>Crepidotus</taxon>
    </lineage>
</organism>
<evidence type="ECO:0000313" key="3">
    <source>
        <dbReference type="Proteomes" id="UP000807306"/>
    </source>
</evidence>
<reference evidence="2" key="1">
    <citation type="submission" date="2020-11" db="EMBL/GenBank/DDBJ databases">
        <authorList>
            <consortium name="DOE Joint Genome Institute"/>
            <person name="Ahrendt S."/>
            <person name="Riley R."/>
            <person name="Andreopoulos W."/>
            <person name="Labutti K."/>
            <person name="Pangilinan J."/>
            <person name="Ruiz-Duenas F.J."/>
            <person name="Barrasa J.M."/>
            <person name="Sanchez-Garcia M."/>
            <person name="Camarero S."/>
            <person name="Miyauchi S."/>
            <person name="Serrano A."/>
            <person name="Linde D."/>
            <person name="Babiker R."/>
            <person name="Drula E."/>
            <person name="Ayuso-Fernandez I."/>
            <person name="Pacheco R."/>
            <person name="Padilla G."/>
            <person name="Ferreira P."/>
            <person name="Barriuso J."/>
            <person name="Kellner H."/>
            <person name="Castanera R."/>
            <person name="Alfaro M."/>
            <person name="Ramirez L."/>
            <person name="Pisabarro A.G."/>
            <person name="Kuo A."/>
            <person name="Tritt A."/>
            <person name="Lipzen A."/>
            <person name="He G."/>
            <person name="Yan M."/>
            <person name="Ng V."/>
            <person name="Cullen D."/>
            <person name="Martin F."/>
            <person name="Rosso M.-N."/>
            <person name="Henrissat B."/>
            <person name="Hibbett D."/>
            <person name="Martinez A.T."/>
            <person name="Grigoriev I.V."/>
        </authorList>
    </citation>
    <scope>NUCLEOTIDE SEQUENCE</scope>
    <source>
        <strain evidence="2">CBS 506.95</strain>
    </source>
</reference>
<dbReference type="OrthoDB" id="3015492at2759"/>
<gene>
    <name evidence="2" type="ORF">CPB83DRAFT_857552</name>
</gene>
<keyword evidence="3" id="KW-1185">Reference proteome</keyword>
<sequence length="170" mass="18615">MAEGVPRFINPPRYTMATLQHPNLPPMPRGPPPLTPSTTSTSTSSNSSSPTVHRMGIPEKLADLTNSPNTVAAGVGEVLQALAAVTNAPNSKPIMVEFGNRVMAVGRSRMMTMNGRNAFLYMKSKFGLLNASTAFFLEATFEGNEDRYVEIDLDSWEELVVYMHKLRIIS</sequence>
<feature type="compositionally biased region" description="Pro residues" evidence="1">
    <location>
        <begin position="23"/>
        <end position="35"/>
    </location>
</feature>
<feature type="region of interest" description="Disordered" evidence="1">
    <location>
        <begin position="1"/>
        <end position="54"/>
    </location>
</feature>
<accession>A0A9P6ECN3</accession>
<feature type="compositionally biased region" description="Low complexity" evidence="1">
    <location>
        <begin position="36"/>
        <end position="51"/>
    </location>
</feature>
<evidence type="ECO:0000313" key="2">
    <source>
        <dbReference type="EMBL" id="KAF9526642.1"/>
    </source>
</evidence>